<sequence length="429" mass="48457">MTVELVGIGVGPSNLSLACLLHPRGISNLFFDRRPNFTWHEGMQIPGVGLQVSFIKDLVTLAEPTNPFSFLSFLHENRRLYHFLNAQFEAVSRREFSDYFTWAARKNPNIKFGEEVVRVRYDGDFVVETMHRSVRAASIAIGVGKAPYVPEFARDQLGSTQYHSANYAEHRDTLGGRRVTVVGSGQSGAEIVDDLLSRSRDTAPAHVTWVSRRTGFGPLDDAPFTNDLFMPDHQEYFVRLAENQRRQFLKQNVLASDGISLKTLRNIYQKLYTQRFVDRQSGITASLLPNRAVVMTERDTADWLLVLQHGDSGETETVRSDVIIWATGYRNAPTSFMREITSRIDMEGEEFRVDDSFAAQWDGPSNRPIFILNASQTQKGLADPNLSLLAWRSARIVERLSGEAFPYEPAPSLINWVTESIRHIQVEAG</sequence>
<name>A0AAW3ET97_BURGA</name>
<dbReference type="EMBL" id="JPGG01000018">
    <property type="protein sequence ID" value="KGC10080.1"/>
    <property type="molecule type" value="Genomic_DNA"/>
</dbReference>
<accession>A0AAW3ET97</accession>
<evidence type="ECO:0000256" key="6">
    <source>
        <dbReference type="ARBA" id="ARBA00022857"/>
    </source>
</evidence>
<evidence type="ECO:0000256" key="2">
    <source>
        <dbReference type="ARBA" id="ARBA00004924"/>
    </source>
</evidence>
<dbReference type="RefSeq" id="WP_036032565.1">
    <property type="nucleotide sequence ID" value="NZ_CADEVU010000019.1"/>
</dbReference>
<keyword evidence="5" id="KW-0274">FAD</keyword>
<dbReference type="Gene3D" id="3.50.50.60">
    <property type="entry name" value="FAD/NAD(P)-binding domain"/>
    <property type="match status" value="1"/>
</dbReference>
<evidence type="ECO:0000313" key="9">
    <source>
        <dbReference type="Proteomes" id="UP000029590"/>
    </source>
</evidence>
<keyword evidence="4" id="KW-0285">Flavoprotein</keyword>
<comment type="similarity">
    <text evidence="3">Belongs to the lysine N(6)-hydroxylase/L-ornithine N(5)-oxygenase family.</text>
</comment>
<proteinExistence type="inferred from homology"/>
<protein>
    <submittedName>
        <fullName evidence="8">FAD-NAD(P)-binding family protein</fullName>
    </submittedName>
</protein>
<dbReference type="PANTHER" id="PTHR42802:SF1">
    <property type="entry name" value="L-ORNITHINE N(5)-MONOOXYGENASE"/>
    <property type="match status" value="1"/>
</dbReference>
<gene>
    <name evidence="8" type="ORF">DM48_6697</name>
</gene>
<comment type="pathway">
    <text evidence="2">Siderophore biosynthesis.</text>
</comment>
<reference evidence="8 9" key="1">
    <citation type="submission" date="2014-04" db="EMBL/GenBank/DDBJ databases">
        <authorList>
            <person name="Bishop-Lilly K.A."/>
            <person name="Broomall S.M."/>
            <person name="Chain P.S."/>
            <person name="Chertkov O."/>
            <person name="Coyne S.R."/>
            <person name="Daligault H.E."/>
            <person name="Davenport K.W."/>
            <person name="Erkkila T."/>
            <person name="Frey K.G."/>
            <person name="Gibbons H.S."/>
            <person name="Gu W."/>
            <person name="Jaissle J."/>
            <person name="Johnson S.L."/>
            <person name="Koroleva G.I."/>
            <person name="Ladner J.T."/>
            <person name="Lo C.-C."/>
            <person name="Minogue T.D."/>
            <person name="Munk C."/>
            <person name="Palacios G.F."/>
            <person name="Redden C.L."/>
            <person name="Rosenzweig C.N."/>
            <person name="Scholz M.B."/>
            <person name="Teshima H."/>
            <person name="Xu Y."/>
        </authorList>
    </citation>
    <scope>NUCLEOTIDE SEQUENCE [LARGE SCALE GENOMIC DNA]</scope>
    <source>
        <strain evidence="9">gladioli</strain>
    </source>
</reference>
<dbReference type="InterPro" id="IPR025700">
    <property type="entry name" value="Lys/Orn_oxygenase"/>
</dbReference>
<evidence type="ECO:0000256" key="7">
    <source>
        <dbReference type="ARBA" id="ARBA00023002"/>
    </source>
</evidence>
<evidence type="ECO:0000256" key="3">
    <source>
        <dbReference type="ARBA" id="ARBA00007588"/>
    </source>
</evidence>
<evidence type="ECO:0000256" key="4">
    <source>
        <dbReference type="ARBA" id="ARBA00022630"/>
    </source>
</evidence>
<evidence type="ECO:0000256" key="5">
    <source>
        <dbReference type="ARBA" id="ARBA00022827"/>
    </source>
</evidence>
<keyword evidence="7" id="KW-0560">Oxidoreductase</keyword>
<evidence type="ECO:0000256" key="1">
    <source>
        <dbReference type="ARBA" id="ARBA00001974"/>
    </source>
</evidence>
<dbReference type="Pfam" id="PF13434">
    <property type="entry name" value="Lys_Orn_oxgnase"/>
    <property type="match status" value="1"/>
</dbReference>
<comment type="caution">
    <text evidence="8">The sequence shown here is derived from an EMBL/GenBank/DDBJ whole genome shotgun (WGS) entry which is preliminary data.</text>
</comment>
<comment type="cofactor">
    <cofactor evidence="1">
        <name>FAD</name>
        <dbReference type="ChEBI" id="CHEBI:57692"/>
    </cofactor>
</comment>
<keyword evidence="6" id="KW-0521">NADP</keyword>
<dbReference type="GO" id="GO:0016491">
    <property type="term" value="F:oxidoreductase activity"/>
    <property type="evidence" value="ECO:0007669"/>
    <property type="project" value="UniProtKB-KW"/>
</dbReference>
<dbReference type="InterPro" id="IPR036188">
    <property type="entry name" value="FAD/NAD-bd_sf"/>
</dbReference>
<dbReference type="AlphaFoldDB" id="A0AAW3ET97"/>
<dbReference type="PANTHER" id="PTHR42802">
    <property type="entry name" value="MONOOXYGENASE"/>
    <property type="match status" value="1"/>
</dbReference>
<dbReference type="SUPFAM" id="SSF51905">
    <property type="entry name" value="FAD/NAD(P)-binding domain"/>
    <property type="match status" value="2"/>
</dbReference>
<evidence type="ECO:0000313" key="8">
    <source>
        <dbReference type="EMBL" id="KGC10080.1"/>
    </source>
</evidence>
<dbReference type="Proteomes" id="UP000029590">
    <property type="component" value="Unassembled WGS sequence"/>
</dbReference>
<organism evidence="8 9">
    <name type="scientific">Burkholderia gladioli</name>
    <name type="common">Pseudomonas marginata</name>
    <name type="synonym">Phytomonas marginata</name>
    <dbReference type="NCBI Taxonomy" id="28095"/>
    <lineage>
        <taxon>Bacteria</taxon>
        <taxon>Pseudomonadati</taxon>
        <taxon>Pseudomonadota</taxon>
        <taxon>Betaproteobacteria</taxon>
        <taxon>Burkholderiales</taxon>
        <taxon>Burkholderiaceae</taxon>
        <taxon>Burkholderia</taxon>
    </lineage>
</organism>